<evidence type="ECO:0000313" key="1">
    <source>
        <dbReference type="EMBL" id="EHB03422.1"/>
    </source>
</evidence>
<dbReference type="AlphaFoldDB" id="G5B2B1"/>
<dbReference type="Proteomes" id="UP000006813">
    <property type="component" value="Unassembled WGS sequence"/>
</dbReference>
<accession>G5B2B1</accession>
<name>G5B2B1_HETGA</name>
<gene>
    <name evidence="1" type="ORF">GW7_07256</name>
</gene>
<protein>
    <submittedName>
        <fullName evidence="1">Uncharacterized protein</fullName>
    </submittedName>
</protein>
<dbReference type="EMBL" id="JH168077">
    <property type="protein sequence ID" value="EHB03422.1"/>
    <property type="molecule type" value="Genomic_DNA"/>
</dbReference>
<proteinExistence type="predicted"/>
<reference evidence="1 2" key="1">
    <citation type="journal article" date="2011" name="Nature">
        <title>Genome sequencing reveals insights into physiology and longevity of the naked mole rat.</title>
        <authorList>
            <person name="Kim E.B."/>
            <person name="Fang X."/>
            <person name="Fushan A.A."/>
            <person name="Huang Z."/>
            <person name="Lobanov A.V."/>
            <person name="Han L."/>
            <person name="Marino S.M."/>
            <person name="Sun X."/>
            <person name="Turanov A.A."/>
            <person name="Yang P."/>
            <person name="Yim S.H."/>
            <person name="Zhao X."/>
            <person name="Kasaikina M.V."/>
            <person name="Stoletzki N."/>
            <person name="Peng C."/>
            <person name="Polak P."/>
            <person name="Xiong Z."/>
            <person name="Kiezun A."/>
            <person name="Zhu Y."/>
            <person name="Chen Y."/>
            <person name="Kryukov G.V."/>
            <person name="Zhang Q."/>
            <person name="Peshkin L."/>
            <person name="Yang L."/>
            <person name="Bronson R.T."/>
            <person name="Buffenstein R."/>
            <person name="Wang B."/>
            <person name="Han C."/>
            <person name="Li Q."/>
            <person name="Chen L."/>
            <person name="Zhao W."/>
            <person name="Sunyaev S.R."/>
            <person name="Park T.J."/>
            <person name="Zhang G."/>
            <person name="Wang J."/>
            <person name="Gladyshev V.N."/>
        </authorList>
    </citation>
    <scope>NUCLEOTIDE SEQUENCE [LARGE SCALE GENOMIC DNA]</scope>
</reference>
<sequence length="74" mass="7990">MEMSNGSSTANRLSGYCHRWSGPENAEKRIRAGPGAISHLRMRHFGPPGKGYLSPRQRLGVRFGIQGPLAVAAS</sequence>
<dbReference type="InParanoid" id="G5B2B1"/>
<evidence type="ECO:0000313" key="2">
    <source>
        <dbReference type="Proteomes" id="UP000006813"/>
    </source>
</evidence>
<organism evidence="1 2">
    <name type="scientific">Heterocephalus glaber</name>
    <name type="common">Naked mole rat</name>
    <dbReference type="NCBI Taxonomy" id="10181"/>
    <lineage>
        <taxon>Eukaryota</taxon>
        <taxon>Metazoa</taxon>
        <taxon>Chordata</taxon>
        <taxon>Craniata</taxon>
        <taxon>Vertebrata</taxon>
        <taxon>Euteleostomi</taxon>
        <taxon>Mammalia</taxon>
        <taxon>Eutheria</taxon>
        <taxon>Euarchontoglires</taxon>
        <taxon>Glires</taxon>
        <taxon>Rodentia</taxon>
        <taxon>Hystricomorpha</taxon>
        <taxon>Bathyergidae</taxon>
        <taxon>Heterocephalus</taxon>
    </lineage>
</organism>